<dbReference type="AlphaFoldDB" id="A0AAN7WQT3"/>
<reference evidence="1" key="1">
    <citation type="submission" date="2023-08" db="EMBL/GenBank/DDBJ databases">
        <title>Black Yeasts Isolated from many extreme environments.</title>
        <authorList>
            <person name="Coleine C."/>
            <person name="Stajich J.E."/>
            <person name="Selbmann L."/>
        </authorList>
    </citation>
    <scope>NUCLEOTIDE SEQUENCE</scope>
    <source>
        <strain evidence="1">CCFEE 5810</strain>
    </source>
</reference>
<dbReference type="Proteomes" id="UP001310594">
    <property type="component" value="Unassembled WGS sequence"/>
</dbReference>
<proteinExistence type="predicted"/>
<protein>
    <submittedName>
        <fullName evidence="1">Uncharacterized protein</fullName>
    </submittedName>
</protein>
<organism evidence="1 2">
    <name type="scientific">Elasticomyces elasticus</name>
    <dbReference type="NCBI Taxonomy" id="574655"/>
    <lineage>
        <taxon>Eukaryota</taxon>
        <taxon>Fungi</taxon>
        <taxon>Dikarya</taxon>
        <taxon>Ascomycota</taxon>
        <taxon>Pezizomycotina</taxon>
        <taxon>Dothideomycetes</taxon>
        <taxon>Dothideomycetidae</taxon>
        <taxon>Mycosphaerellales</taxon>
        <taxon>Teratosphaeriaceae</taxon>
        <taxon>Elasticomyces</taxon>
    </lineage>
</organism>
<comment type="caution">
    <text evidence="1">The sequence shown here is derived from an EMBL/GenBank/DDBJ whole genome shotgun (WGS) entry which is preliminary data.</text>
</comment>
<name>A0AAN7WQT3_9PEZI</name>
<dbReference type="PANTHER" id="PTHR10622:SF10">
    <property type="entry name" value="HET DOMAIN-CONTAINING PROTEIN"/>
    <property type="match status" value="1"/>
</dbReference>
<dbReference type="EMBL" id="JAVRQU010000002">
    <property type="protein sequence ID" value="KAK5706822.1"/>
    <property type="molecule type" value="Genomic_DNA"/>
</dbReference>
<sequence>MYKYYARAKECYAYLWDVEYTPGGRGDRLVSVSPHFAGEPSEWFTRGWTLQELLAPGTTCESPLGPTSSTMTFYDRTWKIIGTKTDPGLCAEISRHTGIEGEYLRHPAILHQASVAMRLSWAAKRDTTKPEDRIYSLLGIFGVSMPVLYGEGEATAFWKLQMQLMAPGPDAYDQSIFAWKLPNSRAPCGMLATTLDHFAHSNNVANFGIDADERILFDVTNEGLSIHVFNGATRAQSANFQTFNKKETIMLSCTEGNVARRNAVTIRLMKQGDGCLRRVQPHELESSPKYKVDKNGGFLSIIAPGVRRHFYVTQNEYDGA</sequence>
<accession>A0AAN7WQT3</accession>
<evidence type="ECO:0000313" key="1">
    <source>
        <dbReference type="EMBL" id="KAK5706822.1"/>
    </source>
</evidence>
<evidence type="ECO:0000313" key="2">
    <source>
        <dbReference type="Proteomes" id="UP001310594"/>
    </source>
</evidence>
<gene>
    <name evidence="1" type="ORF">LTR97_001814</name>
</gene>
<dbReference type="PANTHER" id="PTHR10622">
    <property type="entry name" value="HET DOMAIN-CONTAINING PROTEIN"/>
    <property type="match status" value="1"/>
</dbReference>